<name>A0A0D3IWM0_EMIH1</name>
<dbReference type="AlphaFoldDB" id="A0A0D3IWM0"/>
<proteinExistence type="predicted"/>
<dbReference type="RefSeq" id="XP_005789441.1">
    <property type="nucleotide sequence ID" value="XM_005789384.1"/>
</dbReference>
<reference evidence="1" key="2">
    <citation type="submission" date="2024-10" db="UniProtKB">
        <authorList>
            <consortium name="EnsemblProtists"/>
        </authorList>
    </citation>
    <scope>IDENTIFICATION</scope>
</reference>
<reference evidence="2" key="1">
    <citation type="journal article" date="2013" name="Nature">
        <title>Pan genome of the phytoplankton Emiliania underpins its global distribution.</title>
        <authorList>
            <person name="Read B.A."/>
            <person name="Kegel J."/>
            <person name="Klute M.J."/>
            <person name="Kuo A."/>
            <person name="Lefebvre S.C."/>
            <person name="Maumus F."/>
            <person name="Mayer C."/>
            <person name="Miller J."/>
            <person name="Monier A."/>
            <person name="Salamov A."/>
            <person name="Young J."/>
            <person name="Aguilar M."/>
            <person name="Claverie J.M."/>
            <person name="Frickenhaus S."/>
            <person name="Gonzalez K."/>
            <person name="Herman E.K."/>
            <person name="Lin Y.C."/>
            <person name="Napier J."/>
            <person name="Ogata H."/>
            <person name="Sarno A.F."/>
            <person name="Shmutz J."/>
            <person name="Schroeder D."/>
            <person name="de Vargas C."/>
            <person name="Verret F."/>
            <person name="von Dassow P."/>
            <person name="Valentin K."/>
            <person name="Van de Peer Y."/>
            <person name="Wheeler G."/>
            <person name="Dacks J.B."/>
            <person name="Delwiche C.F."/>
            <person name="Dyhrman S.T."/>
            <person name="Glockner G."/>
            <person name="John U."/>
            <person name="Richards T."/>
            <person name="Worden A.Z."/>
            <person name="Zhang X."/>
            <person name="Grigoriev I.V."/>
            <person name="Allen A.E."/>
            <person name="Bidle K."/>
            <person name="Borodovsky M."/>
            <person name="Bowler C."/>
            <person name="Brownlee C."/>
            <person name="Cock J.M."/>
            <person name="Elias M."/>
            <person name="Gladyshev V.N."/>
            <person name="Groth M."/>
            <person name="Guda C."/>
            <person name="Hadaegh A."/>
            <person name="Iglesias-Rodriguez M.D."/>
            <person name="Jenkins J."/>
            <person name="Jones B.M."/>
            <person name="Lawson T."/>
            <person name="Leese F."/>
            <person name="Lindquist E."/>
            <person name="Lobanov A."/>
            <person name="Lomsadze A."/>
            <person name="Malik S.B."/>
            <person name="Marsh M.E."/>
            <person name="Mackinder L."/>
            <person name="Mock T."/>
            <person name="Mueller-Roeber B."/>
            <person name="Pagarete A."/>
            <person name="Parker M."/>
            <person name="Probert I."/>
            <person name="Quesneville H."/>
            <person name="Raines C."/>
            <person name="Rensing S.A."/>
            <person name="Riano-Pachon D.M."/>
            <person name="Richier S."/>
            <person name="Rokitta S."/>
            <person name="Shiraiwa Y."/>
            <person name="Soanes D.M."/>
            <person name="van der Giezen M."/>
            <person name="Wahlund T.M."/>
            <person name="Williams B."/>
            <person name="Wilson W."/>
            <person name="Wolfe G."/>
            <person name="Wurch L.L."/>
        </authorList>
    </citation>
    <scope>NUCLEOTIDE SEQUENCE</scope>
</reference>
<dbReference type="EnsemblProtists" id="EOD15655">
    <property type="protein sequence ID" value="EOD15655"/>
    <property type="gene ID" value="EMIHUDRAFT_211209"/>
</dbReference>
<dbReference type="Proteomes" id="UP000013827">
    <property type="component" value="Unassembled WGS sequence"/>
</dbReference>
<dbReference type="InterPro" id="IPR016135">
    <property type="entry name" value="UBQ-conjugating_enzyme/RWD"/>
</dbReference>
<dbReference type="EnsemblProtists" id="EOD37012">
    <property type="protein sequence ID" value="EOD37012"/>
    <property type="gene ID" value="EMIHUDRAFT_225986"/>
</dbReference>
<evidence type="ECO:0000313" key="1">
    <source>
        <dbReference type="EnsemblProtists" id="EOD15655"/>
    </source>
</evidence>
<accession>A0A0D3IWM0</accession>
<evidence type="ECO:0000313" key="2">
    <source>
        <dbReference type="Proteomes" id="UP000013827"/>
    </source>
</evidence>
<dbReference type="GeneID" id="17261807"/>
<dbReference type="HOGENOM" id="CLU_2431613_0_0_1"/>
<dbReference type="RefSeq" id="XP_005768084.1">
    <property type="nucleotide sequence ID" value="XM_005768027.1"/>
</dbReference>
<dbReference type="PaxDb" id="2903-EOD15655"/>
<dbReference type="KEGG" id="ehx:EMIHUDRAFT_225986"/>
<keyword evidence="2" id="KW-1185">Reference proteome</keyword>
<dbReference type="Gene3D" id="3.10.110.10">
    <property type="entry name" value="Ubiquitin Conjugating Enzyme"/>
    <property type="match status" value="1"/>
</dbReference>
<protein>
    <submittedName>
        <fullName evidence="1">Uncharacterized protein</fullName>
    </submittedName>
</protein>
<dbReference type="GeneID" id="17282281"/>
<sequence>MLRTVNEAYGAELAELSFDEVGMADGAGRYNHYYRQNIAQSPFEAAARSKVKRLLQECKSLSGEGNLPVGAESCIVVLKDESRMDVLKALQ</sequence>
<organism evidence="1 2">
    <name type="scientific">Emiliania huxleyi (strain CCMP1516)</name>
    <dbReference type="NCBI Taxonomy" id="280463"/>
    <lineage>
        <taxon>Eukaryota</taxon>
        <taxon>Haptista</taxon>
        <taxon>Haptophyta</taxon>
        <taxon>Prymnesiophyceae</taxon>
        <taxon>Isochrysidales</taxon>
        <taxon>Noelaerhabdaceae</taxon>
        <taxon>Emiliania</taxon>
    </lineage>
</organism>
<dbReference type="KEGG" id="ehx:EMIHUDRAFT_211209"/>